<keyword evidence="6" id="KW-0539">Nucleus</keyword>
<evidence type="ECO:0008006" key="11">
    <source>
        <dbReference type="Google" id="ProtNLM"/>
    </source>
</evidence>
<name>A0ABY8EUM5_MALFU</name>
<dbReference type="Pfam" id="PF05700">
    <property type="entry name" value="BCAS2"/>
    <property type="match status" value="1"/>
</dbReference>
<keyword evidence="4" id="KW-0747">Spliceosome</keyword>
<dbReference type="PANTHER" id="PTHR13296:SF0">
    <property type="entry name" value="PRE-MRNA-SPLICING FACTOR SPF27"/>
    <property type="match status" value="1"/>
</dbReference>
<evidence type="ECO:0000256" key="1">
    <source>
        <dbReference type="ARBA" id="ARBA00004123"/>
    </source>
</evidence>
<proteinExistence type="inferred from homology"/>
<evidence type="ECO:0000256" key="3">
    <source>
        <dbReference type="ARBA" id="ARBA00022664"/>
    </source>
</evidence>
<feature type="coiled-coil region" evidence="7">
    <location>
        <begin position="203"/>
        <end position="230"/>
    </location>
</feature>
<gene>
    <name evidence="9" type="ORF">GLX27_003500</name>
</gene>
<evidence type="ECO:0000256" key="6">
    <source>
        <dbReference type="ARBA" id="ARBA00023242"/>
    </source>
</evidence>
<evidence type="ECO:0000256" key="7">
    <source>
        <dbReference type="SAM" id="Coils"/>
    </source>
</evidence>
<evidence type="ECO:0000256" key="5">
    <source>
        <dbReference type="ARBA" id="ARBA00023187"/>
    </source>
</evidence>
<sequence length="232" mass="26405">MEMAPTERTGARPVEQQLPYTDALPYYDREIDTIPQMRELVDQEIEAEKKLLNYDPQTLLPPEHAVSPLLAEELARAERGEKLDALDTSRYQLDAPAQGLKAPEEAWEQSVRNAEVQLAHMDGRLKNIELLRRYGPNVWRLHNYDQEAMLQLQTQAGKTMEETTTEVNRARKEAQLAIGDKLSTLESRWAALVSKNLSIRAANLTAAAEIEDYQRRAREVERELAQLDAANA</sequence>
<accession>A0ABY8EUM5</accession>
<comment type="subcellular location">
    <subcellularLocation>
        <location evidence="1">Nucleus</location>
    </subcellularLocation>
</comment>
<keyword evidence="3" id="KW-0507">mRNA processing</keyword>
<protein>
    <recommendedName>
        <fullName evidence="11">Pre-mRNA-splicing factor SPF27</fullName>
    </recommendedName>
</protein>
<keyword evidence="10" id="KW-1185">Reference proteome</keyword>
<dbReference type="Proteomes" id="UP000818624">
    <property type="component" value="Chromosome 3"/>
</dbReference>
<keyword evidence="5" id="KW-0508">mRNA splicing</keyword>
<comment type="similarity">
    <text evidence="2">Belongs to the SPF27 family.</text>
</comment>
<keyword evidence="7" id="KW-0175">Coiled coil</keyword>
<feature type="region of interest" description="Disordered" evidence="8">
    <location>
        <begin position="1"/>
        <end position="20"/>
    </location>
</feature>
<evidence type="ECO:0000313" key="10">
    <source>
        <dbReference type="Proteomes" id="UP000818624"/>
    </source>
</evidence>
<organism evidence="9 10">
    <name type="scientific">Malassezia furfur</name>
    <name type="common">Pityriasis versicolor infection agent</name>
    <name type="synonym">Pityrosporum furfur</name>
    <dbReference type="NCBI Taxonomy" id="55194"/>
    <lineage>
        <taxon>Eukaryota</taxon>
        <taxon>Fungi</taxon>
        <taxon>Dikarya</taxon>
        <taxon>Basidiomycota</taxon>
        <taxon>Ustilaginomycotina</taxon>
        <taxon>Malasseziomycetes</taxon>
        <taxon>Malasseziales</taxon>
        <taxon>Malasseziaceae</taxon>
        <taxon>Malassezia</taxon>
    </lineage>
</organism>
<evidence type="ECO:0000313" key="9">
    <source>
        <dbReference type="EMBL" id="WFD48829.1"/>
    </source>
</evidence>
<dbReference type="InterPro" id="IPR008409">
    <property type="entry name" value="SPF27"/>
</dbReference>
<evidence type="ECO:0000256" key="4">
    <source>
        <dbReference type="ARBA" id="ARBA00022728"/>
    </source>
</evidence>
<evidence type="ECO:0000256" key="2">
    <source>
        <dbReference type="ARBA" id="ARBA00010788"/>
    </source>
</evidence>
<reference evidence="9 10" key="1">
    <citation type="journal article" date="2020" name="Elife">
        <title>Loss of centromere function drives karyotype evolution in closely related Malassezia species.</title>
        <authorList>
            <person name="Sankaranarayanan S.R."/>
            <person name="Ianiri G."/>
            <person name="Coelho M.A."/>
            <person name="Reza M.H."/>
            <person name="Thimmappa B.C."/>
            <person name="Ganguly P."/>
            <person name="Vadnala R.N."/>
            <person name="Sun S."/>
            <person name="Siddharthan R."/>
            <person name="Tellgren-Roth C."/>
            <person name="Dawson T.L."/>
            <person name="Heitman J."/>
            <person name="Sanyal K."/>
        </authorList>
    </citation>
    <scope>NUCLEOTIDE SEQUENCE [LARGE SCALE GENOMIC DNA]</scope>
    <source>
        <strain evidence="9">CBS14141</strain>
    </source>
</reference>
<evidence type="ECO:0000256" key="8">
    <source>
        <dbReference type="SAM" id="MobiDB-lite"/>
    </source>
</evidence>
<dbReference type="PANTHER" id="PTHR13296">
    <property type="entry name" value="BCAS2 PROTEIN"/>
    <property type="match status" value="1"/>
</dbReference>
<dbReference type="EMBL" id="CP046236">
    <property type="protein sequence ID" value="WFD48829.1"/>
    <property type="molecule type" value="Genomic_DNA"/>
</dbReference>